<evidence type="ECO:0000259" key="4">
    <source>
        <dbReference type="PROSITE" id="PS51898"/>
    </source>
</evidence>
<dbReference type="PANTHER" id="PTHR30349:SF91">
    <property type="entry name" value="INTA PROTEIN"/>
    <property type="match status" value="1"/>
</dbReference>
<dbReference type="PANTHER" id="PTHR30349">
    <property type="entry name" value="PHAGE INTEGRASE-RELATED"/>
    <property type="match status" value="1"/>
</dbReference>
<dbReference type="GO" id="GO:0003677">
    <property type="term" value="F:DNA binding"/>
    <property type="evidence" value="ECO:0007669"/>
    <property type="project" value="UniProtKB-UniRule"/>
</dbReference>
<dbReference type="Proteomes" id="UP000004816">
    <property type="component" value="Unassembled WGS sequence"/>
</dbReference>
<feature type="domain" description="Core-binding (CB)" evidence="5">
    <location>
        <begin position="68"/>
        <end position="167"/>
    </location>
</feature>
<dbReference type="CDD" id="cd01189">
    <property type="entry name" value="INT_ICEBs1_C_like"/>
    <property type="match status" value="1"/>
</dbReference>
<name>E5XNC9_SEGRC</name>
<dbReference type="PROSITE" id="PS51900">
    <property type="entry name" value="CB"/>
    <property type="match status" value="1"/>
</dbReference>
<proteinExistence type="predicted"/>
<dbReference type="OrthoDB" id="4326943at2"/>
<dbReference type="RefSeq" id="WP_007468534.1">
    <property type="nucleotide sequence ID" value="NZ_KI391954.1"/>
</dbReference>
<dbReference type="SUPFAM" id="SSF56349">
    <property type="entry name" value="DNA breaking-rejoining enzymes"/>
    <property type="match status" value="1"/>
</dbReference>
<dbReference type="InterPro" id="IPR002104">
    <property type="entry name" value="Integrase_catalytic"/>
</dbReference>
<dbReference type="GO" id="GO:0006310">
    <property type="term" value="P:DNA recombination"/>
    <property type="evidence" value="ECO:0007669"/>
    <property type="project" value="UniProtKB-KW"/>
</dbReference>
<dbReference type="GO" id="GO:0015074">
    <property type="term" value="P:DNA integration"/>
    <property type="evidence" value="ECO:0007669"/>
    <property type="project" value="InterPro"/>
</dbReference>
<keyword evidence="7" id="KW-1185">Reference proteome</keyword>
<evidence type="ECO:0000256" key="2">
    <source>
        <dbReference type="ARBA" id="ARBA00023172"/>
    </source>
</evidence>
<evidence type="ECO:0008006" key="8">
    <source>
        <dbReference type="Google" id="ProtNLM"/>
    </source>
</evidence>
<dbReference type="Pfam" id="PF00589">
    <property type="entry name" value="Phage_integrase"/>
    <property type="match status" value="1"/>
</dbReference>
<dbReference type="AlphaFoldDB" id="E5XNC9"/>
<evidence type="ECO:0000256" key="3">
    <source>
        <dbReference type="PROSITE-ProRule" id="PRU01248"/>
    </source>
</evidence>
<sequence>MSKRANGEGTVRQRPNGLWEARLAYLDPKTGQRKRTSFYADTAKAAREKLKNARERLDKGAPPTDAKASVKEWMAHWRATTLQASDRKANTIELYERLSIHHIETGKFGTLTLDKLKPSHIEALIVHLKNAGKAQTGDDGKKNLVGLAESTVRTTYTVLRSALDTAVRDGLLAENPATKVKRPKVERKEAVHFEAADLAKILKAADSSRYHTTLLLIAASGIRRGEAAGLRWSDVELKEQDGKFTVRKTAARIGGELVLTDPKTKTSRRTIPLSQGMVTALKAHRKRQLEERLRAGDQWKDNGMVFTTEFGTIVDPRNLLRVVKAAAKKAGIEKANVHAVRHSAAMAWLESGVHIKAVADLLGHSSIAITGDIYGHTSDQAARSAVDGLSAVLGI</sequence>
<dbReference type="InterPro" id="IPR011010">
    <property type="entry name" value="DNA_brk_join_enz"/>
</dbReference>
<dbReference type="Gene3D" id="1.10.443.10">
    <property type="entry name" value="Intergrase catalytic core"/>
    <property type="match status" value="1"/>
</dbReference>
<dbReference type="HOGENOM" id="CLU_027562_17_1_11"/>
<evidence type="ECO:0000313" key="6">
    <source>
        <dbReference type="EMBL" id="EFV14138.1"/>
    </source>
</evidence>
<feature type="domain" description="Tyr recombinase" evidence="4">
    <location>
        <begin position="188"/>
        <end position="387"/>
    </location>
</feature>
<dbReference type="STRING" id="679197.HMPREF9336_01055"/>
<dbReference type="eggNOG" id="COG0582">
    <property type="taxonomic scope" value="Bacteria"/>
</dbReference>
<reference evidence="6 7" key="1">
    <citation type="journal article" date="2011" name="Stand. Genomic Sci.">
        <title>High quality draft genome sequence of Segniliparus rugosus CDC 945(T)= (ATCC BAA-974(T)).</title>
        <authorList>
            <person name="Earl A.M."/>
            <person name="Desjardins C.A."/>
            <person name="Fitzgerald M.G."/>
            <person name="Arachchi H.M."/>
            <person name="Zeng Q."/>
            <person name="Mehta T."/>
            <person name="Griggs A."/>
            <person name="Birren B.W."/>
            <person name="Toney N.C."/>
            <person name="Carr J."/>
            <person name="Posey J."/>
            <person name="Butler W.R."/>
        </authorList>
    </citation>
    <scope>NUCLEOTIDE SEQUENCE [LARGE SCALE GENOMIC DNA]</scope>
    <source>
        <strain evidence="7">ATCC BAA-974 / DSM 45345 / CCUG 50838 / CIP 108380 / JCM 13579 / CDC 945</strain>
    </source>
</reference>
<dbReference type="InterPro" id="IPR044068">
    <property type="entry name" value="CB"/>
</dbReference>
<accession>E5XNC9</accession>
<dbReference type="InterPro" id="IPR010998">
    <property type="entry name" value="Integrase_recombinase_N"/>
</dbReference>
<evidence type="ECO:0000259" key="5">
    <source>
        <dbReference type="PROSITE" id="PS51900"/>
    </source>
</evidence>
<comment type="caution">
    <text evidence="6">The sequence shown here is derived from an EMBL/GenBank/DDBJ whole genome shotgun (WGS) entry which is preliminary data.</text>
</comment>
<organism evidence="6 7">
    <name type="scientific">Segniliparus rugosus (strain ATCC BAA-974 / DSM 45345 / CCUG 50838 / CIP 108380 / JCM 13579 / CDC 945)</name>
    <dbReference type="NCBI Taxonomy" id="679197"/>
    <lineage>
        <taxon>Bacteria</taxon>
        <taxon>Bacillati</taxon>
        <taxon>Actinomycetota</taxon>
        <taxon>Actinomycetes</taxon>
        <taxon>Mycobacteriales</taxon>
        <taxon>Segniliparaceae</taxon>
        <taxon>Segniliparus</taxon>
    </lineage>
</organism>
<dbReference type="InterPro" id="IPR013762">
    <property type="entry name" value="Integrase-like_cat_sf"/>
</dbReference>
<dbReference type="Gene3D" id="1.10.150.130">
    <property type="match status" value="1"/>
</dbReference>
<dbReference type="InterPro" id="IPR025269">
    <property type="entry name" value="SAM-like_dom"/>
</dbReference>
<dbReference type="EMBL" id="ACZI02000003">
    <property type="protein sequence ID" value="EFV14138.1"/>
    <property type="molecule type" value="Genomic_DNA"/>
</dbReference>
<keyword evidence="2" id="KW-0233">DNA recombination</keyword>
<evidence type="ECO:0000256" key="1">
    <source>
        <dbReference type="ARBA" id="ARBA00023125"/>
    </source>
</evidence>
<dbReference type="Pfam" id="PF13102">
    <property type="entry name" value="Phage_int_SAM_5"/>
    <property type="match status" value="1"/>
</dbReference>
<protein>
    <recommendedName>
        <fullName evidence="8">Site-specific integrase</fullName>
    </recommendedName>
</protein>
<evidence type="ECO:0000313" key="7">
    <source>
        <dbReference type="Proteomes" id="UP000004816"/>
    </source>
</evidence>
<dbReference type="PROSITE" id="PS51898">
    <property type="entry name" value="TYR_RECOMBINASE"/>
    <property type="match status" value="1"/>
</dbReference>
<dbReference type="InterPro" id="IPR050090">
    <property type="entry name" value="Tyrosine_recombinase_XerCD"/>
</dbReference>
<keyword evidence="1 3" id="KW-0238">DNA-binding</keyword>
<gene>
    <name evidence="6" type="ORF">HMPREF9336_01055</name>
</gene>